<dbReference type="EMBL" id="JJML01000025">
    <property type="protein sequence ID" value="KGF72491.1"/>
    <property type="molecule type" value="Genomic_DNA"/>
</dbReference>
<dbReference type="Proteomes" id="UP000030170">
    <property type="component" value="Unassembled WGS sequence"/>
</dbReference>
<organism evidence="1 2">
    <name type="scientific">Neosynechococcus sphagnicola sy1</name>
    <dbReference type="NCBI Taxonomy" id="1497020"/>
    <lineage>
        <taxon>Bacteria</taxon>
        <taxon>Bacillati</taxon>
        <taxon>Cyanobacteriota</taxon>
        <taxon>Cyanophyceae</taxon>
        <taxon>Neosynechococcales</taxon>
        <taxon>Neosynechococcaceae</taxon>
        <taxon>Neosynechococcus</taxon>
    </lineage>
</organism>
<keyword evidence="2" id="KW-1185">Reference proteome</keyword>
<evidence type="ECO:0000313" key="2">
    <source>
        <dbReference type="Proteomes" id="UP000030170"/>
    </source>
</evidence>
<accession>A0A098TJQ7</accession>
<comment type="caution">
    <text evidence="1">The sequence shown here is derived from an EMBL/GenBank/DDBJ whole genome shotgun (WGS) entry which is preliminary data.</text>
</comment>
<protein>
    <recommendedName>
        <fullName evidence="3">Transposase</fullName>
    </recommendedName>
</protein>
<proteinExistence type="predicted"/>
<name>A0A098TJQ7_9CYAN</name>
<gene>
    <name evidence="1" type="ORF">DO97_07995</name>
</gene>
<evidence type="ECO:0008006" key="3">
    <source>
        <dbReference type="Google" id="ProtNLM"/>
    </source>
</evidence>
<dbReference type="PANTHER" id="PTHR33055:SF13">
    <property type="entry name" value="TRANSPOSASE"/>
    <property type="match status" value="1"/>
</dbReference>
<dbReference type="AlphaFoldDB" id="A0A098TJQ7"/>
<dbReference type="PANTHER" id="PTHR33055">
    <property type="entry name" value="TRANSPOSASE FOR INSERTION SEQUENCE ELEMENT IS1111A"/>
    <property type="match status" value="1"/>
</dbReference>
<sequence>MDVSKDNVTCCLLTTRVEPRKLYLDHEFPRLYANTIGIKGLLSLKPNVAVLEPTGMNYTKIWVTKLIEAGVEVVLVGHKQLKIHRVAIGLPDKDDEADSLALADYYQSYCHDPTRFVRMRDPLVAQMRDLVLRLHHQARVQSPIINRLRQDLIWQYPEGAKRSLDAIIFWRWLAGEGKSGKYDLEYANTCGLGLTDFTRESAQVLNKVMRQELEIDRQLRECLHDARFNSYRQIMAKFGMGERVQALIISQIYPLQNYLENNEPIMILSRSKTKPGKQTTKHISERKFTKALGMSPEREWSGDGKKTKKSGSELCRTAMWQWLFTRVEVKRCRPVNLPVVNWEIDHDLHRLDSGTLADYFDWLKGRMPIKLARSKTCAKAVKALFYELVATID</sequence>
<reference evidence="1 2" key="1">
    <citation type="journal article" date="2014" name="Mol. Ecol.">
        <title>Evolution of Synechococcus.</title>
        <authorList>
            <person name="Dvorak P."/>
            <person name="Casamatta D."/>
            <person name="Hasler P."/>
            <person name="Poulickova A."/>
            <person name="Ondrej V."/>
            <person name="Sanges R."/>
        </authorList>
    </citation>
    <scope>NUCLEOTIDE SEQUENCE [LARGE SCALE GENOMIC DNA]</scope>
    <source>
        <strain evidence="1 2">CAUP A 1101</strain>
    </source>
</reference>
<evidence type="ECO:0000313" key="1">
    <source>
        <dbReference type="EMBL" id="KGF72491.1"/>
    </source>
</evidence>
<dbReference type="OrthoDB" id="556865at2"/>
<dbReference type="InterPro" id="IPR047650">
    <property type="entry name" value="Transpos_IS110"/>
</dbReference>